<feature type="chain" id="PRO_5044290427" evidence="1">
    <location>
        <begin position="25"/>
        <end position="142"/>
    </location>
</feature>
<keyword evidence="2" id="KW-0449">Lipoprotein</keyword>
<keyword evidence="1" id="KW-0732">Signal</keyword>
<gene>
    <name evidence="2" type="ORF">AB0763_08995</name>
</gene>
<evidence type="ECO:0000256" key="1">
    <source>
        <dbReference type="SAM" id="SignalP"/>
    </source>
</evidence>
<dbReference type="PROSITE" id="PS51257">
    <property type="entry name" value="PROKAR_LIPOPROTEIN"/>
    <property type="match status" value="1"/>
</dbReference>
<reference evidence="2" key="1">
    <citation type="submission" date="2024-07" db="EMBL/GenBank/DDBJ databases">
        <title>Genome Analysis of a Potential Novel Vibrio Species Secreting pH- and Thermo-stable Alginate Lyase and its Application in Producing Alginate Oligosaccharides.</title>
        <authorList>
            <person name="Huang H."/>
            <person name="Bao K."/>
        </authorList>
    </citation>
    <scope>NUCLEOTIDE SEQUENCE</scope>
    <source>
        <strain evidence="2">HB236076</strain>
    </source>
</reference>
<name>A0AB39H7K7_9VIBR</name>
<dbReference type="KEGG" id="vih:AB0763_08995"/>
<sequence length="142" mass="16117">MNRSYLFKKVILFGLCLGLLACQSAPSLETYQSPIRHLYGHVFVLNDESLPAEALITITLLVKPSTGGELYPIAKHKFRVSERPYPYRFDMSYDKRKLSDSDETYWLSATASYYPQGHYQLAKLHPVELGSKLSASLLLQAQ</sequence>
<protein>
    <submittedName>
        <fullName evidence="2">YbaY family lipoprotein</fullName>
    </submittedName>
</protein>
<dbReference type="InterPro" id="IPR039366">
    <property type="entry name" value="Pilotin"/>
</dbReference>
<dbReference type="AlphaFoldDB" id="A0AB39H7K7"/>
<accession>A0AB39H7K7</accession>
<organism evidence="2">
    <name type="scientific">Vibrio sp. HB236076</name>
    <dbReference type="NCBI Taxonomy" id="3232307"/>
    <lineage>
        <taxon>Bacteria</taxon>
        <taxon>Pseudomonadati</taxon>
        <taxon>Pseudomonadota</taxon>
        <taxon>Gammaproteobacteria</taxon>
        <taxon>Vibrionales</taxon>
        <taxon>Vibrionaceae</taxon>
        <taxon>Vibrio</taxon>
    </lineage>
</organism>
<evidence type="ECO:0000313" key="2">
    <source>
        <dbReference type="EMBL" id="XDK24356.1"/>
    </source>
</evidence>
<dbReference type="RefSeq" id="WP_306100414.1">
    <property type="nucleotide sequence ID" value="NZ_CP162601.1"/>
</dbReference>
<proteinExistence type="predicted"/>
<feature type="signal peptide" evidence="1">
    <location>
        <begin position="1"/>
        <end position="24"/>
    </location>
</feature>
<dbReference type="Pfam" id="PF09619">
    <property type="entry name" value="YscW"/>
    <property type="match status" value="1"/>
</dbReference>
<dbReference type="EMBL" id="CP162601">
    <property type="protein sequence ID" value="XDK24356.1"/>
    <property type="molecule type" value="Genomic_DNA"/>
</dbReference>